<name>A0A4C1X4A3_EUMVA</name>
<feature type="region of interest" description="Disordered" evidence="1">
    <location>
        <begin position="43"/>
        <end position="85"/>
    </location>
</feature>
<gene>
    <name evidence="2" type="ORF">EVAR_34569_1</name>
</gene>
<proteinExistence type="predicted"/>
<sequence>MNLALVNLLRIKCFSKRKAKKIRKRPWKKRGDALKIERTEFKAQAPARSRTRARLKVFNKNTNKGTRRPPRPPPPSVARRRAYTSRRVLYNAQTKTYDTTKLFVTPRRRRRTTGKSRNVFEGFMSR</sequence>
<reference evidence="2 3" key="1">
    <citation type="journal article" date="2019" name="Commun. Biol.">
        <title>The bagworm genome reveals a unique fibroin gene that provides high tensile strength.</title>
        <authorList>
            <person name="Kono N."/>
            <person name="Nakamura H."/>
            <person name="Ohtoshi R."/>
            <person name="Tomita M."/>
            <person name="Numata K."/>
            <person name="Arakawa K."/>
        </authorList>
    </citation>
    <scope>NUCLEOTIDE SEQUENCE [LARGE SCALE GENOMIC DNA]</scope>
</reference>
<keyword evidence="3" id="KW-1185">Reference proteome</keyword>
<dbReference type="Proteomes" id="UP000299102">
    <property type="component" value="Unassembled WGS sequence"/>
</dbReference>
<comment type="caution">
    <text evidence="2">The sequence shown here is derived from an EMBL/GenBank/DDBJ whole genome shotgun (WGS) entry which is preliminary data.</text>
</comment>
<evidence type="ECO:0000313" key="3">
    <source>
        <dbReference type="Proteomes" id="UP000299102"/>
    </source>
</evidence>
<dbReference type="AlphaFoldDB" id="A0A4C1X4A3"/>
<protein>
    <submittedName>
        <fullName evidence="2">Uncharacterized protein</fullName>
    </submittedName>
</protein>
<dbReference type="EMBL" id="BGZK01000738">
    <property type="protein sequence ID" value="GBP58566.1"/>
    <property type="molecule type" value="Genomic_DNA"/>
</dbReference>
<evidence type="ECO:0000256" key="1">
    <source>
        <dbReference type="SAM" id="MobiDB-lite"/>
    </source>
</evidence>
<accession>A0A4C1X4A3</accession>
<organism evidence="2 3">
    <name type="scientific">Eumeta variegata</name>
    <name type="common">Bagworm moth</name>
    <name type="synonym">Eumeta japonica</name>
    <dbReference type="NCBI Taxonomy" id="151549"/>
    <lineage>
        <taxon>Eukaryota</taxon>
        <taxon>Metazoa</taxon>
        <taxon>Ecdysozoa</taxon>
        <taxon>Arthropoda</taxon>
        <taxon>Hexapoda</taxon>
        <taxon>Insecta</taxon>
        <taxon>Pterygota</taxon>
        <taxon>Neoptera</taxon>
        <taxon>Endopterygota</taxon>
        <taxon>Lepidoptera</taxon>
        <taxon>Glossata</taxon>
        <taxon>Ditrysia</taxon>
        <taxon>Tineoidea</taxon>
        <taxon>Psychidae</taxon>
        <taxon>Oiketicinae</taxon>
        <taxon>Eumeta</taxon>
    </lineage>
</organism>
<evidence type="ECO:0000313" key="2">
    <source>
        <dbReference type="EMBL" id="GBP58566.1"/>
    </source>
</evidence>